<accession>A0A133XP55</accession>
<dbReference type="AlphaFoldDB" id="A0A133XP55"/>
<dbReference type="RefSeq" id="WP_066879293.1">
    <property type="nucleotide sequence ID" value="NZ_LODL01000002.1"/>
</dbReference>
<dbReference type="SUPFAM" id="SSF64182">
    <property type="entry name" value="DHH phosphoesterases"/>
    <property type="match status" value="1"/>
</dbReference>
<keyword evidence="2" id="KW-1185">Reference proteome</keyword>
<reference evidence="1 2" key="1">
    <citation type="submission" date="2015-12" db="EMBL/GenBank/DDBJ databases">
        <title>Nitrous oxide reduction kinetics distinguish bacteria harboring typical versus atypical NosZ.</title>
        <authorList>
            <person name="Yoon S."/>
            <person name="Nissen S."/>
            <person name="Park D."/>
            <person name="Sanford R.A."/>
            <person name="Loeffler F.E."/>
        </authorList>
    </citation>
    <scope>NUCLEOTIDE SEQUENCE [LARGE SCALE GENOMIC DNA]</scope>
    <source>
        <strain evidence="1 2">ATCC BAA-841</strain>
    </source>
</reference>
<organism evidence="1 2">
    <name type="scientific">Dechloromonas denitrificans</name>
    <dbReference type="NCBI Taxonomy" id="281362"/>
    <lineage>
        <taxon>Bacteria</taxon>
        <taxon>Pseudomonadati</taxon>
        <taxon>Pseudomonadota</taxon>
        <taxon>Betaproteobacteria</taxon>
        <taxon>Rhodocyclales</taxon>
        <taxon>Azonexaceae</taxon>
        <taxon>Dechloromonas</taxon>
    </lineage>
</organism>
<dbReference type="EMBL" id="LODL01000002">
    <property type="protein sequence ID" value="KXB32711.1"/>
    <property type="molecule type" value="Genomic_DNA"/>
</dbReference>
<proteinExistence type="predicted"/>
<comment type="caution">
    <text evidence="1">The sequence shown here is derived from an EMBL/GenBank/DDBJ whole genome shotgun (WGS) entry which is preliminary data.</text>
</comment>
<evidence type="ECO:0000313" key="2">
    <source>
        <dbReference type="Proteomes" id="UP000070186"/>
    </source>
</evidence>
<gene>
    <name evidence="1" type="ORF">AT959_00480</name>
</gene>
<dbReference type="STRING" id="281362.AT959_00480"/>
<name>A0A133XP55_9RHOO</name>
<dbReference type="Proteomes" id="UP000070186">
    <property type="component" value="Unassembled WGS sequence"/>
</dbReference>
<sequence>MKAPRYTHFDVFNGDADGLCALQQLRLAQPRESVLITGVKRDHALLPRVKARPGDSVTVVDLPVGVNREALLQLLEVGVSIEYFDHHHAAQPPEHALLHLKLDPAPKVCTSLLVDRHLGGRFRAWAVVGAFGDNMAATAEELARSIGLDQRKTYLFRVLGECLNYNAYGESEADLTIRPADLRKIMAPFVDPFEFMTEADAFLRIAQRRAEDLELANAVRPILKTERLTAVLLPDAAWARRVIGIYANHLVNSERGRICAVLVPNGHSKLSVSLRVPEGYGVAADRLARRHGGDGRASAAGINDLPVEDVTFLLRDLQ</sequence>
<dbReference type="InterPro" id="IPR038763">
    <property type="entry name" value="DHH_sf"/>
</dbReference>
<evidence type="ECO:0000313" key="1">
    <source>
        <dbReference type="EMBL" id="KXB32711.1"/>
    </source>
</evidence>
<protein>
    <submittedName>
        <fullName evidence="1">Uncharacterized protein</fullName>
    </submittedName>
</protein>